<evidence type="ECO:0000256" key="3">
    <source>
        <dbReference type="ARBA" id="ARBA00022692"/>
    </source>
</evidence>
<evidence type="ECO:0000256" key="5">
    <source>
        <dbReference type="ARBA" id="ARBA00023136"/>
    </source>
</evidence>
<gene>
    <name evidence="10" type="ORF">MPEBLZ_00939</name>
</gene>
<dbReference type="InterPro" id="IPR050250">
    <property type="entry name" value="Macrolide_Exporter_MacB"/>
</dbReference>
<keyword evidence="5 7" id="KW-0472">Membrane</keyword>
<evidence type="ECO:0000256" key="4">
    <source>
        <dbReference type="ARBA" id="ARBA00022989"/>
    </source>
</evidence>
<evidence type="ECO:0000313" key="11">
    <source>
        <dbReference type="Proteomes" id="UP000050360"/>
    </source>
</evidence>
<dbReference type="PANTHER" id="PTHR30572:SF4">
    <property type="entry name" value="ABC TRANSPORTER PERMEASE YTRF"/>
    <property type="match status" value="1"/>
</dbReference>
<evidence type="ECO:0000256" key="7">
    <source>
        <dbReference type="SAM" id="Phobius"/>
    </source>
</evidence>
<dbReference type="Pfam" id="PF02687">
    <property type="entry name" value="FtsX"/>
    <property type="match status" value="1"/>
</dbReference>
<comment type="caution">
    <text evidence="10">The sequence shown here is derived from an EMBL/GenBank/DDBJ whole genome shotgun (WGS) entry which is preliminary data.</text>
</comment>
<protein>
    <submittedName>
        <fullName evidence="10">Putative ABC transporter permease protein</fullName>
    </submittedName>
</protein>
<organism evidence="10 11">
    <name type="scientific">Candidatus Methanoperedens nitratireducens</name>
    <dbReference type="NCBI Taxonomy" id="1392998"/>
    <lineage>
        <taxon>Archaea</taxon>
        <taxon>Methanobacteriati</taxon>
        <taxon>Methanobacteriota</taxon>
        <taxon>Stenosarchaea group</taxon>
        <taxon>Methanomicrobia</taxon>
        <taxon>Methanosarcinales</taxon>
        <taxon>ANME-2 cluster</taxon>
        <taxon>Candidatus Methanoperedentaceae</taxon>
        <taxon>Candidatus Methanoperedens</taxon>
    </lineage>
</organism>
<feature type="transmembrane region" description="Helical" evidence="7">
    <location>
        <begin position="299"/>
        <end position="328"/>
    </location>
</feature>
<evidence type="ECO:0000259" key="8">
    <source>
        <dbReference type="Pfam" id="PF02687"/>
    </source>
</evidence>
<accession>A0A0P8CC37</accession>
<comment type="subcellular location">
    <subcellularLocation>
        <location evidence="1">Cell membrane</location>
        <topology evidence="1">Multi-pass membrane protein</topology>
    </subcellularLocation>
</comment>
<dbReference type="GO" id="GO:0005886">
    <property type="term" value="C:plasma membrane"/>
    <property type="evidence" value="ECO:0007669"/>
    <property type="project" value="UniProtKB-SubCell"/>
</dbReference>
<dbReference type="PANTHER" id="PTHR30572">
    <property type="entry name" value="MEMBRANE COMPONENT OF TRANSPORTER-RELATED"/>
    <property type="match status" value="1"/>
</dbReference>
<feature type="domain" description="ABC3 transporter permease C-terminal" evidence="8">
    <location>
        <begin position="260"/>
        <end position="375"/>
    </location>
</feature>
<evidence type="ECO:0000256" key="1">
    <source>
        <dbReference type="ARBA" id="ARBA00004651"/>
    </source>
</evidence>
<evidence type="ECO:0000256" key="6">
    <source>
        <dbReference type="ARBA" id="ARBA00038076"/>
    </source>
</evidence>
<dbReference type="GO" id="GO:0022857">
    <property type="term" value="F:transmembrane transporter activity"/>
    <property type="evidence" value="ECO:0007669"/>
    <property type="project" value="TreeGrafter"/>
</dbReference>
<keyword evidence="2" id="KW-1003">Cell membrane</keyword>
<proteinExistence type="inferred from homology"/>
<feature type="transmembrane region" description="Helical" evidence="7">
    <location>
        <begin position="20"/>
        <end position="40"/>
    </location>
</feature>
<name>A0A0P8CC37_9EURY</name>
<dbReference type="InterPro" id="IPR025857">
    <property type="entry name" value="MacB_PCD"/>
</dbReference>
<evidence type="ECO:0000259" key="9">
    <source>
        <dbReference type="Pfam" id="PF12704"/>
    </source>
</evidence>
<dbReference type="EMBL" id="LKCM01000080">
    <property type="protein sequence ID" value="KPQ44475.1"/>
    <property type="molecule type" value="Genomic_DNA"/>
</dbReference>
<comment type="similarity">
    <text evidence="6">Belongs to the ABC-4 integral membrane protein family.</text>
</comment>
<keyword evidence="4 7" id="KW-1133">Transmembrane helix</keyword>
<sequence length="382" mass="42157">MNDLIIRNITQRKFRTGLTVFGIALGIFAVMVMGGMSEYFNRHSENTLNLVDKIQVVPETGYLGGSIDESTVRKVNRVPGVSDAYGLLWMPYDVEGIGLIGDYVVGIPIDKQETTLKDTKLKSGRLLLPSDTYRAVLGSNVEREFKIKVGDELTIKSKRFRGTSSITHERNFTVVGILEYTSSDYDNVIAIPLETAQKFYELENTVSYIWVVPEPSADGEDLAKRIELSVEKITALSPQKLREQVEKTLVIINLITLSSAILAAIIGGLSVMNTMLMSVSERTKDFGLMKAMGAEIWDILYLTMGESALMGVLGGIFGIIGGGIFIYYMNEYLSSMGMVLFAITPRLIIISLLFATLLGTLSGSIPAYRAMKMNPMEAMKYG</sequence>
<feature type="transmembrane region" description="Helical" evidence="7">
    <location>
        <begin position="249"/>
        <end position="278"/>
    </location>
</feature>
<evidence type="ECO:0000256" key="2">
    <source>
        <dbReference type="ARBA" id="ARBA00022475"/>
    </source>
</evidence>
<keyword evidence="3 7" id="KW-0812">Transmembrane</keyword>
<feature type="domain" description="MacB-like periplasmic core" evidence="9">
    <location>
        <begin position="16"/>
        <end position="227"/>
    </location>
</feature>
<reference evidence="10 11" key="1">
    <citation type="submission" date="2015-09" db="EMBL/GenBank/DDBJ databases">
        <title>A metagenomics-based metabolic model of nitrate-dependent anaerobic oxidation of methane by Methanoperedens-like archaea.</title>
        <authorList>
            <person name="Arshad A."/>
            <person name="Speth D.R."/>
            <person name="De Graaf R.M."/>
            <person name="Op Den Camp H.J."/>
            <person name="Jetten M.S."/>
            <person name="Welte C.U."/>
        </authorList>
    </citation>
    <scope>NUCLEOTIDE SEQUENCE [LARGE SCALE GENOMIC DNA]</scope>
</reference>
<dbReference type="AlphaFoldDB" id="A0A0P8CC37"/>
<dbReference type="Pfam" id="PF12704">
    <property type="entry name" value="MacB_PCD"/>
    <property type="match status" value="1"/>
</dbReference>
<evidence type="ECO:0000313" key="10">
    <source>
        <dbReference type="EMBL" id="KPQ44475.1"/>
    </source>
</evidence>
<dbReference type="InterPro" id="IPR003838">
    <property type="entry name" value="ABC3_permease_C"/>
</dbReference>
<dbReference type="Proteomes" id="UP000050360">
    <property type="component" value="Unassembled WGS sequence"/>
</dbReference>
<feature type="transmembrane region" description="Helical" evidence="7">
    <location>
        <begin position="348"/>
        <end position="370"/>
    </location>
</feature>